<keyword evidence="1" id="KW-0812">Transmembrane</keyword>
<gene>
    <name evidence="3" type="ORF">B0H16DRAFT_1543882</name>
</gene>
<evidence type="ECO:0000256" key="1">
    <source>
        <dbReference type="SAM" id="Phobius"/>
    </source>
</evidence>
<evidence type="ECO:0000313" key="4">
    <source>
        <dbReference type="Proteomes" id="UP001215598"/>
    </source>
</evidence>
<dbReference type="AlphaFoldDB" id="A0AAD7IZC9"/>
<feature type="chain" id="PRO_5042129181" evidence="2">
    <location>
        <begin position="18"/>
        <end position="64"/>
    </location>
</feature>
<protein>
    <submittedName>
        <fullName evidence="3">Uncharacterized protein</fullName>
    </submittedName>
</protein>
<dbReference type="EMBL" id="JARKIB010000054">
    <property type="protein sequence ID" value="KAJ7753771.1"/>
    <property type="molecule type" value="Genomic_DNA"/>
</dbReference>
<keyword evidence="2" id="KW-0732">Signal</keyword>
<reference evidence="3" key="1">
    <citation type="submission" date="2023-03" db="EMBL/GenBank/DDBJ databases">
        <title>Massive genome expansion in bonnet fungi (Mycena s.s.) driven by repeated elements and novel gene families across ecological guilds.</title>
        <authorList>
            <consortium name="Lawrence Berkeley National Laboratory"/>
            <person name="Harder C.B."/>
            <person name="Miyauchi S."/>
            <person name="Viragh M."/>
            <person name="Kuo A."/>
            <person name="Thoen E."/>
            <person name="Andreopoulos B."/>
            <person name="Lu D."/>
            <person name="Skrede I."/>
            <person name="Drula E."/>
            <person name="Henrissat B."/>
            <person name="Morin E."/>
            <person name="Kohler A."/>
            <person name="Barry K."/>
            <person name="LaButti K."/>
            <person name="Morin E."/>
            <person name="Salamov A."/>
            <person name="Lipzen A."/>
            <person name="Mereny Z."/>
            <person name="Hegedus B."/>
            <person name="Baldrian P."/>
            <person name="Stursova M."/>
            <person name="Weitz H."/>
            <person name="Taylor A."/>
            <person name="Grigoriev I.V."/>
            <person name="Nagy L.G."/>
            <person name="Martin F."/>
            <person name="Kauserud H."/>
        </authorList>
    </citation>
    <scope>NUCLEOTIDE SEQUENCE</scope>
    <source>
        <strain evidence="3">CBHHK182m</strain>
    </source>
</reference>
<keyword evidence="1" id="KW-0472">Membrane</keyword>
<feature type="signal peptide" evidence="2">
    <location>
        <begin position="1"/>
        <end position="17"/>
    </location>
</feature>
<organism evidence="3 4">
    <name type="scientific">Mycena metata</name>
    <dbReference type="NCBI Taxonomy" id="1033252"/>
    <lineage>
        <taxon>Eukaryota</taxon>
        <taxon>Fungi</taxon>
        <taxon>Dikarya</taxon>
        <taxon>Basidiomycota</taxon>
        <taxon>Agaricomycotina</taxon>
        <taxon>Agaricomycetes</taxon>
        <taxon>Agaricomycetidae</taxon>
        <taxon>Agaricales</taxon>
        <taxon>Marasmiineae</taxon>
        <taxon>Mycenaceae</taxon>
        <taxon>Mycena</taxon>
    </lineage>
</organism>
<evidence type="ECO:0000256" key="2">
    <source>
        <dbReference type="SAM" id="SignalP"/>
    </source>
</evidence>
<feature type="non-terminal residue" evidence="3">
    <location>
        <position position="1"/>
    </location>
</feature>
<keyword evidence="1" id="KW-1133">Transmembrane helix</keyword>
<keyword evidence="4" id="KW-1185">Reference proteome</keyword>
<feature type="transmembrane region" description="Helical" evidence="1">
    <location>
        <begin position="41"/>
        <end position="61"/>
    </location>
</feature>
<accession>A0AAD7IZC9</accession>
<name>A0AAD7IZC9_9AGAR</name>
<proteinExistence type="predicted"/>
<comment type="caution">
    <text evidence="3">The sequence shown here is derived from an EMBL/GenBank/DDBJ whole genome shotgun (WGS) entry which is preliminary data.</text>
</comment>
<evidence type="ECO:0000313" key="3">
    <source>
        <dbReference type="EMBL" id="KAJ7753771.1"/>
    </source>
</evidence>
<dbReference type="Proteomes" id="UP001215598">
    <property type="component" value="Unassembled WGS sequence"/>
</dbReference>
<sequence>TLLSVLFISLFLIVCSTDPPTTFLALPPRLLKPNTHPIRLYIMTFVSLSCVLGFTFSGTTARVV</sequence>